<dbReference type="InterPro" id="IPR006236">
    <property type="entry name" value="PGDH"/>
</dbReference>
<keyword evidence="5 10" id="KW-0028">Amino-acid biosynthesis</keyword>
<evidence type="ECO:0000256" key="4">
    <source>
        <dbReference type="ARBA" id="ARBA00021582"/>
    </source>
</evidence>
<dbReference type="SUPFAM" id="SSF143548">
    <property type="entry name" value="Serine metabolism enzymes domain"/>
    <property type="match status" value="1"/>
</dbReference>
<dbReference type="EC" id="1.1.1.95" evidence="3 10"/>
<evidence type="ECO:0000256" key="2">
    <source>
        <dbReference type="ARBA" id="ARBA00005854"/>
    </source>
</evidence>
<protein>
    <recommendedName>
        <fullName evidence="4 10">D-3-phosphoglycerate dehydrogenase</fullName>
        <ecNumber evidence="3 10">1.1.1.95</ecNumber>
    </recommendedName>
</protein>
<dbReference type="CDD" id="cd04902">
    <property type="entry name" value="ACT_3PGDH-xct"/>
    <property type="match status" value="1"/>
</dbReference>
<evidence type="ECO:0000313" key="12">
    <source>
        <dbReference type="EMBL" id="HIH69877.1"/>
    </source>
</evidence>
<dbReference type="EMBL" id="DUIH01000014">
    <property type="protein sequence ID" value="HIH69877.1"/>
    <property type="molecule type" value="Genomic_DNA"/>
</dbReference>
<evidence type="ECO:0000256" key="7">
    <source>
        <dbReference type="ARBA" id="ARBA00023027"/>
    </source>
</evidence>
<dbReference type="CDD" id="cd12173">
    <property type="entry name" value="PGDH_4"/>
    <property type="match status" value="1"/>
</dbReference>
<proteinExistence type="inferred from homology"/>
<evidence type="ECO:0000256" key="9">
    <source>
        <dbReference type="ARBA" id="ARBA00048731"/>
    </source>
</evidence>
<evidence type="ECO:0000256" key="5">
    <source>
        <dbReference type="ARBA" id="ARBA00022605"/>
    </source>
</evidence>
<dbReference type="Pfam" id="PF00389">
    <property type="entry name" value="2-Hacid_dh"/>
    <property type="match status" value="1"/>
</dbReference>
<dbReference type="InterPro" id="IPR006140">
    <property type="entry name" value="D-isomer_DH_NAD-bd"/>
</dbReference>
<dbReference type="GO" id="GO:0004617">
    <property type="term" value="F:phosphoglycerate dehydrogenase activity"/>
    <property type="evidence" value="ECO:0007669"/>
    <property type="project" value="UniProtKB-UniRule"/>
</dbReference>
<evidence type="ECO:0000256" key="1">
    <source>
        <dbReference type="ARBA" id="ARBA00005216"/>
    </source>
</evidence>
<dbReference type="InterPro" id="IPR045865">
    <property type="entry name" value="ACT-like_dom_sf"/>
</dbReference>
<dbReference type="PROSITE" id="PS51671">
    <property type="entry name" value="ACT"/>
    <property type="match status" value="1"/>
</dbReference>
<gene>
    <name evidence="12" type="ORF">HA299_04570</name>
</gene>
<dbReference type="PROSITE" id="PS00065">
    <property type="entry name" value="D_2_HYDROXYACID_DH_1"/>
    <property type="match status" value="1"/>
</dbReference>
<dbReference type="InterPro" id="IPR029753">
    <property type="entry name" value="D-isomer_DH_CS"/>
</dbReference>
<organism evidence="12 13">
    <name type="scientific">Methermicoccus shengliensis</name>
    <dbReference type="NCBI Taxonomy" id="660064"/>
    <lineage>
        <taxon>Archaea</taxon>
        <taxon>Methanobacteriati</taxon>
        <taxon>Methanobacteriota</taxon>
        <taxon>Stenosarchaea group</taxon>
        <taxon>Methanomicrobia</taxon>
        <taxon>Methanosarcinales</taxon>
        <taxon>Methermicoccaceae</taxon>
        <taxon>Methermicoccus</taxon>
    </lineage>
</organism>
<dbReference type="PROSITE" id="PS00670">
    <property type="entry name" value="D_2_HYDROXYACID_DH_2"/>
    <property type="match status" value="1"/>
</dbReference>
<dbReference type="PROSITE" id="PS00671">
    <property type="entry name" value="D_2_HYDROXYACID_DH_3"/>
    <property type="match status" value="1"/>
</dbReference>
<dbReference type="InterPro" id="IPR029009">
    <property type="entry name" value="ASB_dom_sf"/>
</dbReference>
<dbReference type="Gene3D" id="3.40.50.720">
    <property type="entry name" value="NAD(P)-binding Rossmann-like Domain"/>
    <property type="match status" value="2"/>
</dbReference>
<evidence type="ECO:0000256" key="6">
    <source>
        <dbReference type="ARBA" id="ARBA00023002"/>
    </source>
</evidence>
<evidence type="ECO:0000313" key="13">
    <source>
        <dbReference type="Proteomes" id="UP000600363"/>
    </source>
</evidence>
<dbReference type="GO" id="GO:0006564">
    <property type="term" value="P:L-serine biosynthetic process"/>
    <property type="evidence" value="ECO:0007669"/>
    <property type="project" value="UniProtKB-UniRule"/>
</dbReference>
<dbReference type="SUPFAM" id="SSF51735">
    <property type="entry name" value="NAD(P)-binding Rossmann-fold domains"/>
    <property type="match status" value="1"/>
</dbReference>
<dbReference type="InterPro" id="IPR002912">
    <property type="entry name" value="ACT_dom"/>
</dbReference>
<dbReference type="InterPro" id="IPR006139">
    <property type="entry name" value="D-isomer_2_OHA_DH_cat_dom"/>
</dbReference>
<dbReference type="Gene3D" id="3.30.1330.90">
    <property type="entry name" value="D-3-phosphoglycerate dehydrogenase, domain 3"/>
    <property type="match status" value="1"/>
</dbReference>
<dbReference type="InterPro" id="IPR050857">
    <property type="entry name" value="D-2-hydroxyacid_DH"/>
</dbReference>
<comment type="similarity">
    <text evidence="2 10">Belongs to the D-isomer specific 2-hydroxyacid dehydrogenase family.</text>
</comment>
<dbReference type="SUPFAM" id="SSF52283">
    <property type="entry name" value="Formate/glycerate dehydrogenase catalytic domain-like"/>
    <property type="match status" value="1"/>
</dbReference>
<comment type="pathway">
    <text evidence="1 10">Amino-acid biosynthesis; L-serine biosynthesis; L-serine from 3-phospho-D-glycerate: step 1/3.</text>
</comment>
<keyword evidence="7 10" id="KW-0520">NAD</keyword>
<accession>A0A832RV21</accession>
<dbReference type="Proteomes" id="UP000600363">
    <property type="component" value="Unassembled WGS sequence"/>
</dbReference>
<dbReference type="SUPFAM" id="SSF55021">
    <property type="entry name" value="ACT-like"/>
    <property type="match status" value="1"/>
</dbReference>
<comment type="caution">
    <text evidence="12">The sequence shown here is derived from an EMBL/GenBank/DDBJ whole genome shotgun (WGS) entry which is preliminary data.</text>
</comment>
<keyword evidence="6 10" id="KW-0560">Oxidoreductase</keyword>
<dbReference type="Pfam" id="PF02826">
    <property type="entry name" value="2-Hacid_dh_C"/>
    <property type="match status" value="1"/>
</dbReference>
<dbReference type="GO" id="GO:0051287">
    <property type="term" value="F:NAD binding"/>
    <property type="evidence" value="ECO:0007669"/>
    <property type="project" value="UniProtKB-UniRule"/>
</dbReference>
<comment type="catalytic activity">
    <reaction evidence="9 10">
        <text>(2R)-3-phosphoglycerate + NAD(+) = 3-phosphooxypyruvate + NADH + H(+)</text>
        <dbReference type="Rhea" id="RHEA:12641"/>
        <dbReference type="ChEBI" id="CHEBI:15378"/>
        <dbReference type="ChEBI" id="CHEBI:18110"/>
        <dbReference type="ChEBI" id="CHEBI:57540"/>
        <dbReference type="ChEBI" id="CHEBI:57945"/>
        <dbReference type="ChEBI" id="CHEBI:58272"/>
        <dbReference type="EC" id="1.1.1.95"/>
    </reaction>
</comment>
<dbReference type="InterPro" id="IPR045626">
    <property type="entry name" value="PGDH_ASB_dom"/>
</dbReference>
<evidence type="ECO:0000256" key="3">
    <source>
        <dbReference type="ARBA" id="ARBA00013143"/>
    </source>
</evidence>
<sequence length="528" mass="57223">MQDSTYKVLVSDPLAQQGIDELKERGLDVDVRTGLSEDELCDIIGKYDALVVRSGTRVTQKVIEAATKLKIIGRAGVGVDNIDVHAATRRGILVVNAPEGNTISAAEHTIAMMLSLARNIPQAHASLRQGEWKRKAFMGTEVRGKTIGIIGLGRIGAEVAKRCIGLEMTVLGYDPYISKERADEIGVVLTSLDELIENSDFISVHTPLTKDTRNLIDREQFSRMKSKARVINCARGGIINEQALYEALKEGRIAGAALDVFEHEPPEGNPLLTLDNVVLTPHLGASTQEAQINVAVGVAREIADFLDGKPVRNAINMPPIRPEVLPQLRPCLELAERLGKFTSQLAGHYESVEIYMGGELAKREASVVKLAALKGLLEPVVGARVNYVNAEFLMRERKVEIATSQKDEDGEGGCEVSLRLHSDGSVLTVGGAVHRGQPRLLKIDSYPIDIVPEGFILVIKHIDKPNIIGPCCMVLGEMNINIAGMQVGRLTKGGESIMVLSVDTEVPQGAIEQIKGIDGVIDVRLVVM</sequence>
<dbReference type="FunFam" id="3.40.50.720:FF:000021">
    <property type="entry name" value="D-3-phosphoglycerate dehydrogenase"/>
    <property type="match status" value="1"/>
</dbReference>
<evidence type="ECO:0000256" key="10">
    <source>
        <dbReference type="RuleBase" id="RU363003"/>
    </source>
</evidence>
<reference evidence="12" key="1">
    <citation type="journal article" date="2020" name="bioRxiv">
        <title>A rank-normalized archaeal taxonomy based on genome phylogeny resolves widespread incomplete and uneven classifications.</title>
        <authorList>
            <person name="Rinke C."/>
            <person name="Chuvochina M."/>
            <person name="Mussig A.J."/>
            <person name="Chaumeil P.-A."/>
            <person name="Waite D.W."/>
            <person name="Whitman W.B."/>
            <person name="Parks D.H."/>
            <person name="Hugenholtz P."/>
        </authorList>
    </citation>
    <scope>NUCLEOTIDE SEQUENCE</scope>
    <source>
        <strain evidence="12">UBA12518</strain>
    </source>
</reference>
<feature type="domain" description="ACT" evidence="11">
    <location>
        <begin position="456"/>
        <end position="528"/>
    </location>
</feature>
<dbReference type="PANTHER" id="PTHR42789:SF1">
    <property type="entry name" value="D-ISOMER SPECIFIC 2-HYDROXYACID DEHYDROGENASE FAMILY PROTEIN (AFU_ORTHOLOGUE AFUA_6G10090)"/>
    <property type="match status" value="1"/>
</dbReference>
<evidence type="ECO:0000256" key="8">
    <source>
        <dbReference type="ARBA" id="ARBA00023299"/>
    </source>
</evidence>
<dbReference type="Gene3D" id="3.30.70.260">
    <property type="match status" value="1"/>
</dbReference>
<dbReference type="AlphaFoldDB" id="A0A832RV21"/>
<dbReference type="InterPro" id="IPR036291">
    <property type="entry name" value="NAD(P)-bd_dom_sf"/>
</dbReference>
<keyword evidence="8 10" id="KW-0718">Serine biosynthesis</keyword>
<name>A0A832RV21_9EURY</name>
<dbReference type="PANTHER" id="PTHR42789">
    <property type="entry name" value="D-ISOMER SPECIFIC 2-HYDROXYACID DEHYDROGENASE FAMILY PROTEIN (AFU_ORTHOLOGUE AFUA_6G10090)"/>
    <property type="match status" value="1"/>
</dbReference>
<dbReference type="InterPro" id="IPR029752">
    <property type="entry name" value="D-isomer_DH_CS1"/>
</dbReference>
<dbReference type="Pfam" id="PF19304">
    <property type="entry name" value="PGDH_inter"/>
    <property type="match status" value="1"/>
</dbReference>
<dbReference type="RefSeq" id="WP_042686555.1">
    <property type="nucleotide sequence ID" value="NZ_DUIH01000014.1"/>
</dbReference>
<dbReference type="NCBIfam" id="TIGR01327">
    <property type="entry name" value="PGDH"/>
    <property type="match status" value="1"/>
</dbReference>
<evidence type="ECO:0000259" key="11">
    <source>
        <dbReference type="PROSITE" id="PS51671"/>
    </source>
</evidence>
<dbReference type="FunFam" id="3.30.1330.90:FF:000003">
    <property type="entry name" value="D-3-phosphoglycerate dehydrogenase"/>
    <property type="match status" value="1"/>
</dbReference>
<dbReference type="UniPathway" id="UPA00135">
    <property type="reaction ID" value="UER00196"/>
</dbReference>